<sequence>MSEPISTSPAVLITGATHGIGYATARRFVDSGATVYLHAPDRDSGEKAMTRLVKGGAEPLRLYLVVADFTRLAEVAALADRLAATLPALDVLVNNAAIAAPERRTHTQDGTELTFQVNYLAPYLLTTKLMSRLASAGGRVVNVSSVMHRGGNIKWKNLAGEHYWPLAAYAQSKLALTMHTKSLAEASGASFTALSVHPGVFETGLLRIYGRVGRPAEEAAPILTTLASRAYSVVDGGYYDGLSPAKASALAENSRARRRLEQLSADLIESALH</sequence>
<evidence type="ECO:0000313" key="3">
    <source>
        <dbReference type="EMBL" id="BBY41263.1"/>
    </source>
</evidence>
<dbReference type="GO" id="GO:0016491">
    <property type="term" value="F:oxidoreductase activity"/>
    <property type="evidence" value="ECO:0007669"/>
    <property type="project" value="UniProtKB-KW"/>
</dbReference>
<dbReference type="PRINTS" id="PR00080">
    <property type="entry name" value="SDRFAMILY"/>
</dbReference>
<dbReference type="SUPFAM" id="SSF51735">
    <property type="entry name" value="NAD(P)-binding Rossmann-fold domains"/>
    <property type="match status" value="1"/>
</dbReference>
<reference evidence="3 6" key="2">
    <citation type="journal article" date="2019" name="Emerg. Microbes Infect.">
        <title>Comprehensive subspecies identification of 175 nontuberculous mycobacteria species based on 7547 genomic profiles.</title>
        <authorList>
            <person name="Matsumoto Y."/>
            <person name="Kinjo T."/>
            <person name="Motooka D."/>
            <person name="Nabeya D."/>
            <person name="Jung N."/>
            <person name="Uechi K."/>
            <person name="Horii T."/>
            <person name="Iida T."/>
            <person name="Fujita J."/>
            <person name="Nakamura S."/>
        </authorList>
    </citation>
    <scope>NUCLEOTIDE SEQUENCE [LARGE SCALE GENOMIC DNA]</scope>
    <source>
        <strain evidence="3 6">JCM 18113</strain>
    </source>
</reference>
<dbReference type="Proteomes" id="UP000465812">
    <property type="component" value="Chromosome"/>
</dbReference>
<dbReference type="Pfam" id="PF00106">
    <property type="entry name" value="adh_short"/>
    <property type="match status" value="1"/>
</dbReference>
<evidence type="ECO:0000313" key="5">
    <source>
        <dbReference type="Proteomes" id="UP000192760"/>
    </source>
</evidence>
<comment type="similarity">
    <text evidence="2">Belongs to the short-chain dehydrogenases/reductases (SDR) family.</text>
</comment>
<dbReference type="PRINTS" id="PR00081">
    <property type="entry name" value="GDHRDH"/>
</dbReference>
<dbReference type="InterPro" id="IPR036291">
    <property type="entry name" value="NAD(P)-bd_dom_sf"/>
</dbReference>
<dbReference type="EMBL" id="AP022590">
    <property type="protein sequence ID" value="BBY41263.1"/>
    <property type="molecule type" value="Genomic_DNA"/>
</dbReference>
<dbReference type="PANTHER" id="PTHR43157:SF31">
    <property type="entry name" value="PHOSPHATIDYLINOSITOL-GLYCAN BIOSYNTHESIS CLASS F PROTEIN"/>
    <property type="match status" value="1"/>
</dbReference>
<gene>
    <name evidence="4" type="ORF">BST30_21855</name>
    <name evidence="3" type="ORF">MMAN_53970</name>
</gene>
<dbReference type="AlphaFoldDB" id="A0A1X0FHR0"/>
<dbReference type="Proteomes" id="UP000192760">
    <property type="component" value="Unassembled WGS sequence"/>
</dbReference>
<evidence type="ECO:0000313" key="6">
    <source>
        <dbReference type="Proteomes" id="UP000465812"/>
    </source>
</evidence>
<dbReference type="STRING" id="560555.BST30_21855"/>
<dbReference type="InterPro" id="IPR002347">
    <property type="entry name" value="SDR_fam"/>
</dbReference>
<accession>A0A1X0FHR0</accession>
<evidence type="ECO:0000256" key="1">
    <source>
        <dbReference type="ARBA" id="ARBA00023002"/>
    </source>
</evidence>
<evidence type="ECO:0000256" key="2">
    <source>
        <dbReference type="RuleBase" id="RU000363"/>
    </source>
</evidence>
<reference evidence="3" key="3">
    <citation type="submission" date="2020-02" db="EMBL/GenBank/DDBJ databases">
        <authorList>
            <person name="Matsumoto Y."/>
            <person name="Kinjo T."/>
            <person name="Motooka D."/>
            <person name="Nabeya D."/>
            <person name="Jung N."/>
            <person name="Uechi K."/>
            <person name="Horii T."/>
            <person name="Iida T."/>
            <person name="Fujita J."/>
            <person name="Nakamura S."/>
        </authorList>
    </citation>
    <scope>NUCLEOTIDE SEQUENCE</scope>
    <source>
        <strain evidence="3">JCM 18113</strain>
    </source>
</reference>
<dbReference type="Gene3D" id="3.40.50.720">
    <property type="entry name" value="NAD(P)-binding Rossmann-like Domain"/>
    <property type="match status" value="1"/>
</dbReference>
<name>A0A1X0FHR0_MYCNT</name>
<organism evidence="4 5">
    <name type="scientific">Mycobacterium mantenii</name>
    <dbReference type="NCBI Taxonomy" id="560555"/>
    <lineage>
        <taxon>Bacteria</taxon>
        <taxon>Bacillati</taxon>
        <taxon>Actinomycetota</taxon>
        <taxon>Actinomycetes</taxon>
        <taxon>Mycobacteriales</taxon>
        <taxon>Mycobacteriaceae</taxon>
        <taxon>Mycobacterium</taxon>
        <taxon>Mycobacterium avium complex (MAC)</taxon>
    </lineage>
</organism>
<keyword evidence="1" id="KW-0560">Oxidoreductase</keyword>
<protein>
    <submittedName>
        <fullName evidence="3">Short-chain dehydrogenase</fullName>
    </submittedName>
</protein>
<keyword evidence="6" id="KW-1185">Reference proteome</keyword>
<dbReference type="EMBL" id="MVHW01000031">
    <property type="protein sequence ID" value="ORB01205.1"/>
    <property type="molecule type" value="Genomic_DNA"/>
</dbReference>
<reference evidence="4 5" key="1">
    <citation type="submission" date="2017-02" db="EMBL/GenBank/DDBJ databases">
        <title>The new phylogeny of genus Mycobacterium.</title>
        <authorList>
            <person name="Tortoli E."/>
            <person name="Trovato A."/>
            <person name="Cirillo D.M."/>
        </authorList>
    </citation>
    <scope>NUCLEOTIDE SEQUENCE [LARGE SCALE GENOMIC DNA]</scope>
    <source>
        <strain evidence="4 5">DSM 45255</strain>
    </source>
</reference>
<evidence type="ECO:0000313" key="4">
    <source>
        <dbReference type="EMBL" id="ORB01205.1"/>
    </source>
</evidence>
<dbReference type="PANTHER" id="PTHR43157">
    <property type="entry name" value="PHOSPHATIDYLINOSITOL-GLYCAN BIOSYNTHESIS CLASS F PROTEIN-RELATED"/>
    <property type="match status" value="1"/>
</dbReference>
<proteinExistence type="inferred from homology"/>